<dbReference type="GO" id="GO:0015833">
    <property type="term" value="P:peptide transport"/>
    <property type="evidence" value="ECO:0007669"/>
    <property type="project" value="InterPro"/>
</dbReference>
<dbReference type="PROSITE" id="PS50893">
    <property type="entry name" value="ABC_TRANSPORTER_2"/>
    <property type="match status" value="1"/>
</dbReference>
<evidence type="ECO:0000256" key="1">
    <source>
        <dbReference type="ARBA" id="ARBA00004417"/>
    </source>
</evidence>
<dbReference type="InterPro" id="IPR050388">
    <property type="entry name" value="ABC_Ni/Peptide_Import"/>
</dbReference>
<dbReference type="InterPro" id="IPR013563">
    <property type="entry name" value="Oligopep_ABC_C"/>
</dbReference>
<comment type="caution">
    <text evidence="9">The sequence shown here is derived from an EMBL/GenBank/DDBJ whole genome shotgun (WGS) entry which is preliminary data.</text>
</comment>
<dbReference type="GO" id="GO:0005524">
    <property type="term" value="F:ATP binding"/>
    <property type="evidence" value="ECO:0007669"/>
    <property type="project" value="UniProtKB-KW"/>
</dbReference>
<sequence>MGLQPKGATVRGQILLGKDDIQAMAPRARRRLNGQRVSLISQDALSALNPCTTVGYQIAEVLMVHRGVAKQEAMARAVELLSLTGIPAPSERVNHYPHQFSGGMRQRALIAIALALEPELLIADEPTTALDATIKAQILTLLASLRERFGMSILLITHDMGAVARLADRVLVMYAGQAMEVGDVASVFARPEHPYTRALLESMPRLDKHGALLEAIPGTPPSPSEVAHGCPFQPRCAFAGDICREQMPPAVERSNGGHVACHFALREMNYA</sequence>
<dbReference type="Pfam" id="PF00005">
    <property type="entry name" value="ABC_tran"/>
    <property type="match status" value="1"/>
</dbReference>
<accession>A0A370H524</accession>
<keyword evidence="6 9" id="KW-0067">ATP-binding</keyword>
<name>A0A370H524_9HYPH</name>
<dbReference type="Gene3D" id="3.40.50.300">
    <property type="entry name" value="P-loop containing nucleotide triphosphate hydrolases"/>
    <property type="match status" value="1"/>
</dbReference>
<keyword evidence="5" id="KW-0547">Nucleotide-binding</keyword>
<dbReference type="InterPro" id="IPR027417">
    <property type="entry name" value="P-loop_NTPase"/>
</dbReference>
<evidence type="ECO:0000313" key="9">
    <source>
        <dbReference type="EMBL" id="RDI51496.1"/>
    </source>
</evidence>
<dbReference type="Pfam" id="PF08352">
    <property type="entry name" value="oligo_HPY"/>
    <property type="match status" value="1"/>
</dbReference>
<dbReference type="PANTHER" id="PTHR43297:SF2">
    <property type="entry name" value="DIPEPTIDE TRANSPORT ATP-BINDING PROTEIN DPPD"/>
    <property type="match status" value="1"/>
</dbReference>
<evidence type="ECO:0000259" key="8">
    <source>
        <dbReference type="PROSITE" id="PS50893"/>
    </source>
</evidence>
<dbReference type="InterPro" id="IPR003439">
    <property type="entry name" value="ABC_transporter-like_ATP-bd"/>
</dbReference>
<dbReference type="PANTHER" id="PTHR43297">
    <property type="entry name" value="OLIGOPEPTIDE TRANSPORT ATP-BINDING PROTEIN APPD"/>
    <property type="match status" value="1"/>
</dbReference>
<dbReference type="PROSITE" id="PS00211">
    <property type="entry name" value="ABC_TRANSPORTER_1"/>
    <property type="match status" value="1"/>
</dbReference>
<proteinExistence type="inferred from homology"/>
<keyword evidence="3" id="KW-0813">Transport</keyword>
<evidence type="ECO:0000256" key="7">
    <source>
        <dbReference type="ARBA" id="ARBA00023136"/>
    </source>
</evidence>
<dbReference type="CDD" id="cd03257">
    <property type="entry name" value="ABC_NikE_OppD_transporters"/>
    <property type="match status" value="1"/>
</dbReference>
<dbReference type="GO" id="GO:0016887">
    <property type="term" value="F:ATP hydrolysis activity"/>
    <property type="evidence" value="ECO:0007669"/>
    <property type="project" value="InterPro"/>
</dbReference>
<dbReference type="Proteomes" id="UP000254925">
    <property type="component" value="Unassembled WGS sequence"/>
</dbReference>
<protein>
    <submittedName>
        <fullName evidence="9">Oligopeptide transport system ATP-binding protein</fullName>
    </submittedName>
</protein>
<dbReference type="GO" id="GO:0005886">
    <property type="term" value="C:plasma membrane"/>
    <property type="evidence" value="ECO:0007669"/>
    <property type="project" value="UniProtKB-SubCell"/>
</dbReference>
<keyword evidence="10" id="KW-1185">Reference proteome</keyword>
<evidence type="ECO:0000313" key="10">
    <source>
        <dbReference type="Proteomes" id="UP000254925"/>
    </source>
</evidence>
<comment type="subcellular location">
    <subcellularLocation>
        <location evidence="1">Cell inner membrane</location>
        <topology evidence="1">Peripheral membrane protein</topology>
    </subcellularLocation>
</comment>
<dbReference type="EMBL" id="QQBB01000017">
    <property type="protein sequence ID" value="RDI51496.1"/>
    <property type="molecule type" value="Genomic_DNA"/>
</dbReference>
<evidence type="ECO:0000256" key="3">
    <source>
        <dbReference type="ARBA" id="ARBA00022448"/>
    </source>
</evidence>
<comment type="similarity">
    <text evidence="2">Belongs to the ABC transporter superfamily.</text>
</comment>
<dbReference type="InterPro" id="IPR017871">
    <property type="entry name" value="ABC_transporter-like_CS"/>
</dbReference>
<dbReference type="SUPFAM" id="SSF52540">
    <property type="entry name" value="P-loop containing nucleoside triphosphate hydrolases"/>
    <property type="match status" value="1"/>
</dbReference>
<evidence type="ECO:0000256" key="5">
    <source>
        <dbReference type="ARBA" id="ARBA00022741"/>
    </source>
</evidence>
<evidence type="ECO:0000256" key="4">
    <source>
        <dbReference type="ARBA" id="ARBA00022475"/>
    </source>
</evidence>
<keyword evidence="7" id="KW-0472">Membrane</keyword>
<feature type="domain" description="ABC transporter" evidence="8">
    <location>
        <begin position="3"/>
        <end position="200"/>
    </location>
</feature>
<reference evidence="9 10" key="1">
    <citation type="submission" date="2018-07" db="EMBL/GenBank/DDBJ databases">
        <title>Genomic Encyclopedia of Type Strains, Phase IV (KMG-IV): sequencing the most valuable type-strain genomes for metagenomic binning, comparative biology and taxonomic classification.</title>
        <authorList>
            <person name="Goeker M."/>
        </authorList>
    </citation>
    <scope>NUCLEOTIDE SEQUENCE [LARGE SCALE GENOMIC DNA]</scope>
    <source>
        <strain evidence="9 10">DSM 14364</strain>
    </source>
</reference>
<dbReference type="AlphaFoldDB" id="A0A370H524"/>
<evidence type="ECO:0000256" key="2">
    <source>
        <dbReference type="ARBA" id="ARBA00005417"/>
    </source>
</evidence>
<gene>
    <name evidence="9" type="ORF">DES45_11725</name>
</gene>
<organism evidence="9 10">
    <name type="scientific">Microvirga subterranea</name>
    <dbReference type="NCBI Taxonomy" id="186651"/>
    <lineage>
        <taxon>Bacteria</taxon>
        <taxon>Pseudomonadati</taxon>
        <taxon>Pseudomonadota</taxon>
        <taxon>Alphaproteobacteria</taxon>
        <taxon>Hyphomicrobiales</taxon>
        <taxon>Methylobacteriaceae</taxon>
        <taxon>Microvirga</taxon>
    </lineage>
</organism>
<keyword evidence="4" id="KW-1003">Cell membrane</keyword>
<dbReference type="NCBIfam" id="TIGR01727">
    <property type="entry name" value="oligo_HPY"/>
    <property type="match status" value="1"/>
</dbReference>
<evidence type="ECO:0000256" key="6">
    <source>
        <dbReference type="ARBA" id="ARBA00022840"/>
    </source>
</evidence>